<feature type="transmembrane region" description="Helical" evidence="1">
    <location>
        <begin position="24"/>
        <end position="45"/>
    </location>
</feature>
<dbReference type="OrthoDB" id="9770040at2"/>
<comment type="caution">
    <text evidence="2">The sequence shown here is derived from an EMBL/GenBank/DDBJ whole genome shotgun (WGS) entry which is preliminary data.</text>
</comment>
<dbReference type="Pfam" id="PF05940">
    <property type="entry name" value="NnrS"/>
    <property type="match status" value="1"/>
</dbReference>
<sequence length="404" mass="44788">MLNIDDPNFKDPTPALFRLGFRPLFLAGAAAAALLIPLWLLVWYLPGQSPILSPSFYSPVIPIWWHPHEMLFGFAMAIVAGFLLTAVQNWTNQPGLKGWPLALVFGLWLIARVSLMLPAAVPLWLPAAADAGFLLITAAKLAQAIIKVRQWRNLGFPILLLLATLANLYSYYALYQRDMVLASTLWQGMIWWMALMITFVGGRVVPFFTAIRIKRGKPSPLPYLDWPLFTALGVLAINAVTHTLEGVALQSLLVLAGLLQLVRQARWFPHKTLKEPMLWSLHLSYLCIALALLGMALFLDNPLVERQMLHLVGVGAIGGMCLSMISRVSLGHTGRNIYAGPTMAPAFLMILIAALVRAFGPILWPDSTPTWHWLAASLWTAAFGLFLWHYTGMLSKPRLDGRPG</sequence>
<feature type="transmembrane region" description="Helical" evidence="1">
    <location>
        <begin position="189"/>
        <end position="211"/>
    </location>
</feature>
<keyword evidence="3" id="KW-1185">Reference proteome</keyword>
<accession>A0A4U1BGY3</accession>
<feature type="transmembrane region" description="Helical" evidence="1">
    <location>
        <begin position="65"/>
        <end position="87"/>
    </location>
</feature>
<proteinExistence type="predicted"/>
<evidence type="ECO:0000313" key="3">
    <source>
        <dbReference type="Proteomes" id="UP000305674"/>
    </source>
</evidence>
<dbReference type="EMBL" id="SWCI01000002">
    <property type="protein sequence ID" value="TKB50284.1"/>
    <property type="molecule type" value="Genomic_DNA"/>
</dbReference>
<dbReference type="RefSeq" id="WP_136851524.1">
    <property type="nucleotide sequence ID" value="NZ_SWCI01000002.1"/>
</dbReference>
<feature type="transmembrane region" description="Helical" evidence="1">
    <location>
        <begin position="370"/>
        <end position="388"/>
    </location>
</feature>
<name>A0A4U1BGY3_9GAMM</name>
<feature type="transmembrane region" description="Helical" evidence="1">
    <location>
        <begin position="123"/>
        <end position="142"/>
    </location>
</feature>
<feature type="transmembrane region" description="Helical" evidence="1">
    <location>
        <begin position="99"/>
        <end position="117"/>
    </location>
</feature>
<protein>
    <submittedName>
        <fullName evidence="2">NnrS family protein</fullName>
    </submittedName>
</protein>
<evidence type="ECO:0000313" key="2">
    <source>
        <dbReference type="EMBL" id="TKB50284.1"/>
    </source>
</evidence>
<keyword evidence="1" id="KW-0812">Transmembrane</keyword>
<feature type="transmembrane region" description="Helical" evidence="1">
    <location>
        <begin position="342"/>
        <end position="364"/>
    </location>
</feature>
<organism evidence="2 3">
    <name type="scientific">Ferrimonas sediminicola</name>
    <dbReference type="NCBI Taxonomy" id="2569538"/>
    <lineage>
        <taxon>Bacteria</taxon>
        <taxon>Pseudomonadati</taxon>
        <taxon>Pseudomonadota</taxon>
        <taxon>Gammaproteobacteria</taxon>
        <taxon>Alteromonadales</taxon>
        <taxon>Ferrimonadaceae</taxon>
        <taxon>Ferrimonas</taxon>
    </lineage>
</organism>
<dbReference type="AlphaFoldDB" id="A0A4U1BGY3"/>
<feature type="transmembrane region" description="Helical" evidence="1">
    <location>
        <begin position="154"/>
        <end position="174"/>
    </location>
</feature>
<keyword evidence="1" id="KW-0472">Membrane</keyword>
<feature type="transmembrane region" description="Helical" evidence="1">
    <location>
        <begin position="277"/>
        <end position="299"/>
    </location>
</feature>
<gene>
    <name evidence="2" type="ORF">FCL40_03740</name>
</gene>
<feature type="transmembrane region" description="Helical" evidence="1">
    <location>
        <begin position="311"/>
        <end position="330"/>
    </location>
</feature>
<dbReference type="InterPro" id="IPR010266">
    <property type="entry name" value="NnrS"/>
</dbReference>
<reference evidence="2 3" key="1">
    <citation type="submission" date="2019-04" db="EMBL/GenBank/DDBJ databases">
        <authorList>
            <person name="Hwang J.C."/>
        </authorList>
    </citation>
    <scope>NUCLEOTIDE SEQUENCE [LARGE SCALE GENOMIC DNA]</scope>
    <source>
        <strain evidence="2 3">IMCC35001</strain>
    </source>
</reference>
<evidence type="ECO:0000256" key="1">
    <source>
        <dbReference type="SAM" id="Phobius"/>
    </source>
</evidence>
<keyword evidence="1" id="KW-1133">Transmembrane helix</keyword>
<dbReference type="Proteomes" id="UP000305674">
    <property type="component" value="Unassembled WGS sequence"/>
</dbReference>